<dbReference type="InterPro" id="IPR001375">
    <property type="entry name" value="Peptidase_S9_cat"/>
</dbReference>
<dbReference type="InterPro" id="IPR045550">
    <property type="entry name" value="AARE_N"/>
</dbReference>
<dbReference type="OrthoDB" id="43744at2759"/>
<evidence type="ECO:0000256" key="2">
    <source>
        <dbReference type="ARBA" id="ARBA00004496"/>
    </source>
</evidence>
<evidence type="ECO:0000313" key="12">
    <source>
        <dbReference type="Proteomes" id="UP000053820"/>
    </source>
</evidence>
<dbReference type="GO" id="GO:0008242">
    <property type="term" value="F:omega peptidase activity"/>
    <property type="evidence" value="ECO:0007669"/>
    <property type="project" value="UniProtKB-EC"/>
</dbReference>
<evidence type="ECO:0000256" key="5">
    <source>
        <dbReference type="ARBA" id="ARBA00012917"/>
    </source>
</evidence>
<evidence type="ECO:0000256" key="1">
    <source>
        <dbReference type="ARBA" id="ARBA00000721"/>
    </source>
</evidence>
<dbReference type="GO" id="GO:0004252">
    <property type="term" value="F:serine-type endopeptidase activity"/>
    <property type="evidence" value="ECO:0007669"/>
    <property type="project" value="TreeGrafter"/>
</dbReference>
<evidence type="ECO:0000256" key="4">
    <source>
        <dbReference type="ARBA" id="ARBA00011881"/>
    </source>
</evidence>
<name>A0A0C9W6D3_9AGAM</name>
<evidence type="ECO:0000259" key="10">
    <source>
        <dbReference type="Pfam" id="PF19283"/>
    </source>
</evidence>
<evidence type="ECO:0000256" key="7">
    <source>
        <dbReference type="ARBA" id="ARBA00022801"/>
    </source>
</evidence>
<comment type="similarity">
    <text evidence="3">Belongs to the peptidase S9C family.</text>
</comment>
<dbReference type="GO" id="GO:0005737">
    <property type="term" value="C:cytoplasm"/>
    <property type="evidence" value="ECO:0007669"/>
    <property type="project" value="UniProtKB-SubCell"/>
</dbReference>
<dbReference type="Gene3D" id="3.40.50.1820">
    <property type="entry name" value="alpha/beta hydrolase"/>
    <property type="match status" value="1"/>
</dbReference>
<keyword evidence="12" id="KW-1185">Reference proteome</keyword>
<dbReference type="Pfam" id="PF00326">
    <property type="entry name" value="Peptidase_S9"/>
    <property type="match status" value="1"/>
</dbReference>
<comment type="catalytic activity">
    <reaction evidence="1">
        <text>Cleavage of an N-acetyl or N-formyl amino acid from the N-terminus of a polypeptide.</text>
        <dbReference type="EC" id="3.4.19.1"/>
    </reaction>
</comment>
<reference evidence="11 12" key="1">
    <citation type="submission" date="2014-04" db="EMBL/GenBank/DDBJ databases">
        <title>Evolutionary Origins and Diversification of the Mycorrhizal Mutualists.</title>
        <authorList>
            <consortium name="DOE Joint Genome Institute"/>
            <consortium name="Mycorrhizal Genomics Consortium"/>
            <person name="Kohler A."/>
            <person name="Kuo A."/>
            <person name="Nagy L.G."/>
            <person name="Floudas D."/>
            <person name="Copeland A."/>
            <person name="Barry K.W."/>
            <person name="Cichocki N."/>
            <person name="Veneault-Fourrey C."/>
            <person name="LaButti K."/>
            <person name="Lindquist E.A."/>
            <person name="Lipzen A."/>
            <person name="Lundell T."/>
            <person name="Morin E."/>
            <person name="Murat C."/>
            <person name="Riley R."/>
            <person name="Ohm R."/>
            <person name="Sun H."/>
            <person name="Tunlid A."/>
            <person name="Henrissat B."/>
            <person name="Grigoriev I.V."/>
            <person name="Hibbett D.S."/>
            <person name="Martin F."/>
        </authorList>
    </citation>
    <scope>NUCLEOTIDE SEQUENCE [LARGE SCALE GENOMIC DNA]</scope>
    <source>
        <strain evidence="11 12">MD-312</strain>
    </source>
</reference>
<gene>
    <name evidence="11" type="ORF">HYDPIDRAFT_44538</name>
</gene>
<protein>
    <recommendedName>
        <fullName evidence="5">acylaminoacyl-peptidase</fullName>
        <ecNumber evidence="5">3.4.19.1</ecNumber>
    </recommendedName>
    <alternativeName>
        <fullName evidence="8">Dipeptidyl-peptidase V</fullName>
    </alternativeName>
</protein>
<evidence type="ECO:0000256" key="3">
    <source>
        <dbReference type="ARBA" id="ARBA00010040"/>
    </source>
</evidence>
<feature type="domain" description="Peptidase S9 prolyl oligopeptidase catalytic" evidence="9">
    <location>
        <begin position="525"/>
        <end position="734"/>
    </location>
</feature>
<sequence>MSILQYGGPSPFYKELAEVPLPTSADFVQVNSTATIIRVSYSFPDHERGTRRSVTKTFTLSRPGSDELDFEPILTSTTTQDSSDIQAFAVSRSRKYQAILREITDPDGGGKKRFVEIWADLRLVASLDVTKAHGQFHTDDVFKSLSFSPSETALIYTAEANPETTEGPEDDPYPKHRFKPHFGEMLFTRQRPTLFMLRWYSPHDATSFTRVAKKDMSLTALTLPGSLSDTMVLGQAVFAKEEQVFVTGYEQTEDGRYLGIQWCFNRPASIWELTLPKAGLIDGDSSGASVTCSAAKIELPGRSCRSPRVFFDLDGTAKQLLWLSHALGGFSCSSLHVRDLSGETDDRVLVDAVSDAEEDQFPGLYTDFTLLTNPFIYNVAPSIVMQSLWRSSATVVSAHLETGAVSHERMWFGGSPSEGWTILATDGVSQMVCSKSSLTSPPEVLYLTLNPGGEWVRKVLDRPTLSPKMQEALEDLTISVVPIPDRYPTEAVILRSKKASAVLGPKPYCVTFPHGGPHGVSTTSFAPSVAALALEGYTVSMPNYTGSVGYGDKNLQKLIGQIGTLDIGDCIASVEELIKLGISERGRQLVQGGSHGGFITGHLVGQYPDVFKAAIMQNPVTSLGEFVSSSDIPDWLYAEMRLPYSPGACVTPEAYKTFYEASPIAYVDKVRTPVLLIIGEDDRRVPPTQGKNYFHALKGRGRQVEILTFPGIGHALDGVDAFRIYHEATRDWFRASVTD</sequence>
<dbReference type="PANTHER" id="PTHR42776:SF4">
    <property type="entry name" value="ACYLAMINO-ACID-RELEASING ENZYME"/>
    <property type="match status" value="1"/>
</dbReference>
<keyword evidence="6" id="KW-0963">Cytoplasm</keyword>
<dbReference type="Pfam" id="PF19283">
    <property type="entry name" value="APEH_N"/>
    <property type="match status" value="1"/>
</dbReference>
<dbReference type="InterPro" id="IPR029058">
    <property type="entry name" value="AB_hydrolase_fold"/>
</dbReference>
<dbReference type="EC" id="3.4.19.1" evidence="5"/>
<evidence type="ECO:0000259" key="9">
    <source>
        <dbReference type="Pfam" id="PF00326"/>
    </source>
</evidence>
<keyword evidence="7" id="KW-0378">Hydrolase</keyword>
<dbReference type="SUPFAM" id="SSF53474">
    <property type="entry name" value="alpha/beta-Hydrolases"/>
    <property type="match status" value="1"/>
</dbReference>
<evidence type="ECO:0000313" key="11">
    <source>
        <dbReference type="EMBL" id="KIJ58281.1"/>
    </source>
</evidence>
<evidence type="ECO:0000256" key="6">
    <source>
        <dbReference type="ARBA" id="ARBA00022490"/>
    </source>
</evidence>
<comment type="subunit">
    <text evidence="4">Homotetramer.</text>
</comment>
<organism evidence="11 12">
    <name type="scientific">Hydnomerulius pinastri MD-312</name>
    <dbReference type="NCBI Taxonomy" id="994086"/>
    <lineage>
        <taxon>Eukaryota</taxon>
        <taxon>Fungi</taxon>
        <taxon>Dikarya</taxon>
        <taxon>Basidiomycota</taxon>
        <taxon>Agaricomycotina</taxon>
        <taxon>Agaricomycetes</taxon>
        <taxon>Agaricomycetidae</taxon>
        <taxon>Boletales</taxon>
        <taxon>Boletales incertae sedis</taxon>
        <taxon>Leucogyrophana</taxon>
    </lineage>
</organism>
<dbReference type="Proteomes" id="UP000053820">
    <property type="component" value="Unassembled WGS sequence"/>
</dbReference>
<dbReference type="HOGENOM" id="CLU_014230_1_0_1"/>
<dbReference type="EMBL" id="KN839959">
    <property type="protein sequence ID" value="KIJ58281.1"/>
    <property type="molecule type" value="Genomic_DNA"/>
</dbReference>
<dbReference type="GO" id="GO:0006508">
    <property type="term" value="P:proteolysis"/>
    <property type="evidence" value="ECO:0007669"/>
    <property type="project" value="InterPro"/>
</dbReference>
<accession>A0A0C9W6D3</accession>
<dbReference type="AlphaFoldDB" id="A0A0C9W6D3"/>
<proteinExistence type="inferred from homology"/>
<dbReference type="PANTHER" id="PTHR42776">
    <property type="entry name" value="SERINE PEPTIDASE S9 FAMILY MEMBER"/>
    <property type="match status" value="1"/>
</dbReference>
<evidence type="ECO:0000256" key="8">
    <source>
        <dbReference type="ARBA" id="ARBA00032829"/>
    </source>
</evidence>
<feature type="domain" description="Acylamino-acid-releasing enzyme N-terminal" evidence="10">
    <location>
        <begin position="31"/>
        <end position="448"/>
    </location>
</feature>
<comment type="subcellular location">
    <subcellularLocation>
        <location evidence="2">Cytoplasm</location>
    </subcellularLocation>
</comment>